<dbReference type="Proteomes" id="UP000252558">
    <property type="component" value="Unassembled WGS sequence"/>
</dbReference>
<feature type="chain" id="PRO_5016969553" description="Lipoprotein" evidence="1">
    <location>
        <begin position="20"/>
        <end position="170"/>
    </location>
</feature>
<proteinExistence type="predicted"/>
<dbReference type="EMBL" id="QPID01000014">
    <property type="protein sequence ID" value="RCU43817.1"/>
    <property type="molecule type" value="Genomic_DNA"/>
</dbReference>
<gene>
    <name evidence="2" type="ORF">DU002_18220</name>
</gene>
<evidence type="ECO:0008006" key="4">
    <source>
        <dbReference type="Google" id="ProtNLM"/>
    </source>
</evidence>
<dbReference type="RefSeq" id="WP_114339887.1">
    <property type="nucleotide sequence ID" value="NZ_QPID01000014.1"/>
</dbReference>
<keyword evidence="1" id="KW-0732">Signal</keyword>
<evidence type="ECO:0000256" key="1">
    <source>
        <dbReference type="SAM" id="SignalP"/>
    </source>
</evidence>
<protein>
    <recommendedName>
        <fullName evidence="4">Lipoprotein</fullName>
    </recommendedName>
</protein>
<keyword evidence="3" id="KW-1185">Reference proteome</keyword>
<feature type="signal peptide" evidence="1">
    <location>
        <begin position="1"/>
        <end position="19"/>
    </location>
</feature>
<evidence type="ECO:0000313" key="3">
    <source>
        <dbReference type="Proteomes" id="UP000252558"/>
    </source>
</evidence>
<evidence type="ECO:0000313" key="2">
    <source>
        <dbReference type="EMBL" id="RCU43817.1"/>
    </source>
</evidence>
<reference evidence="2 3" key="1">
    <citation type="submission" date="2018-07" db="EMBL/GenBank/DDBJ databases">
        <title>Corallincola holothuriorum sp. nov., a new facultative anaerobe isolated from sea cucumber Apostichopus japonicus.</title>
        <authorList>
            <person name="Xia H."/>
        </authorList>
    </citation>
    <scope>NUCLEOTIDE SEQUENCE [LARGE SCALE GENOMIC DNA]</scope>
    <source>
        <strain evidence="2 3">C4</strain>
    </source>
</reference>
<comment type="caution">
    <text evidence="2">The sequence shown here is derived from an EMBL/GenBank/DDBJ whole genome shotgun (WGS) entry which is preliminary data.</text>
</comment>
<organism evidence="2 3">
    <name type="scientific">Corallincola holothuriorum</name>
    <dbReference type="NCBI Taxonomy" id="2282215"/>
    <lineage>
        <taxon>Bacteria</taxon>
        <taxon>Pseudomonadati</taxon>
        <taxon>Pseudomonadota</taxon>
        <taxon>Gammaproteobacteria</taxon>
        <taxon>Alteromonadales</taxon>
        <taxon>Psychromonadaceae</taxon>
        <taxon>Corallincola</taxon>
    </lineage>
</organism>
<name>A0A368MZX6_9GAMM</name>
<dbReference type="AlphaFoldDB" id="A0A368MZX6"/>
<accession>A0A368MZX6</accession>
<sequence length="170" mass="18820">MKTRTYLLAGILLAASGCASTSLEGRKEVDALHGFEKTVFETSKLSPVYVYPEGWESGLRVDRAVVIGKKVQLTLVVGSITNMFELDVKNAKGKFKGERLGTTNFDEGFSYQVFLLPCDAMRDKEGDLFRVTFGSGYKDYFVDTTKSGMTTNPVEYFDAVYKVCSENTPA</sequence>
<dbReference type="PROSITE" id="PS51257">
    <property type="entry name" value="PROKAR_LIPOPROTEIN"/>
    <property type="match status" value="1"/>
</dbReference>